<reference evidence="2" key="1">
    <citation type="submission" date="2015-03" db="EMBL/GenBank/DDBJ databases">
        <authorList>
            <consortium name="Pathogen Informatics"/>
        </authorList>
    </citation>
    <scope>NUCLEOTIDE SEQUENCE [LARGE SCALE GENOMIC DNA]</scope>
    <source>
        <strain evidence="2">R148</strain>
    </source>
</reference>
<dbReference type="EMBL" id="CWJI01000001">
    <property type="protein sequence ID" value="CRY53714.1"/>
    <property type="molecule type" value="Genomic_DNA"/>
</dbReference>
<gene>
    <name evidence="1" type="ORF">ERS008476_00614</name>
</gene>
<dbReference type="AlphaFoldDB" id="A0A0H5LRL5"/>
<evidence type="ECO:0000313" key="1">
    <source>
        <dbReference type="EMBL" id="CRY53714.1"/>
    </source>
</evidence>
<dbReference type="GO" id="GO:0003677">
    <property type="term" value="F:DNA binding"/>
    <property type="evidence" value="ECO:0007669"/>
    <property type="project" value="UniProtKB-KW"/>
</dbReference>
<protein>
    <submittedName>
        <fullName evidence="1">Phage DNA-binding protein</fullName>
    </submittedName>
</protein>
<dbReference type="Proteomes" id="UP000043316">
    <property type="component" value="Unassembled WGS sequence"/>
</dbReference>
<keyword evidence="1" id="KW-0238">DNA-binding</keyword>
<evidence type="ECO:0000313" key="2">
    <source>
        <dbReference type="Proteomes" id="UP000043316"/>
    </source>
</evidence>
<organism evidence="1 2">
    <name type="scientific">Yersinia intermedia</name>
    <dbReference type="NCBI Taxonomy" id="631"/>
    <lineage>
        <taxon>Bacteria</taxon>
        <taxon>Pseudomonadati</taxon>
        <taxon>Pseudomonadota</taxon>
        <taxon>Gammaproteobacteria</taxon>
        <taxon>Enterobacterales</taxon>
        <taxon>Yersiniaceae</taxon>
        <taxon>Yersinia</taxon>
    </lineage>
</organism>
<sequence length="88" mass="10236">MLKKQNRSVNTSIIRELPPDYPFGDKLSESIADYAKRLGINQNTIRTQADTGRLPIIQQKKGSKREVNLYAIYLNARYKAERYVEMMN</sequence>
<dbReference type="RefSeq" id="WP_053008868.1">
    <property type="nucleotide sequence ID" value="NZ_CWJI01000001.1"/>
</dbReference>
<name>A0A0H5LRL5_YERIN</name>
<proteinExistence type="predicted"/>
<accession>A0A0H5LRL5</accession>